<dbReference type="AlphaFoldDB" id="A0AAN4ZIC1"/>
<evidence type="ECO:0000256" key="4">
    <source>
        <dbReference type="ARBA" id="ARBA00022679"/>
    </source>
</evidence>
<dbReference type="SUPFAM" id="SSF53756">
    <property type="entry name" value="UDP-Glycosyltransferase/glycogen phosphorylase"/>
    <property type="match status" value="1"/>
</dbReference>
<accession>A0AAN4ZIC1</accession>
<reference evidence="8" key="1">
    <citation type="submission" date="2022-10" db="EMBL/GenBank/DDBJ databases">
        <title>Genome assembly of Pristionchus species.</title>
        <authorList>
            <person name="Yoshida K."/>
            <person name="Sommer R.J."/>
        </authorList>
    </citation>
    <scope>NUCLEOTIDE SEQUENCE [LARGE SCALE GENOMIC DNA]</scope>
    <source>
        <strain evidence="8">RS5460</strain>
    </source>
</reference>
<comment type="similarity">
    <text evidence="1">Belongs to the UDP-glycosyltransferase family.</text>
</comment>
<keyword evidence="8" id="KW-1185">Reference proteome</keyword>
<evidence type="ECO:0000313" key="8">
    <source>
        <dbReference type="Proteomes" id="UP001328107"/>
    </source>
</evidence>
<dbReference type="EC" id="2.4.1.17" evidence="2"/>
<dbReference type="Proteomes" id="UP001328107">
    <property type="component" value="Unassembled WGS sequence"/>
</dbReference>
<organism evidence="7 8">
    <name type="scientific">Pristionchus mayeri</name>
    <dbReference type="NCBI Taxonomy" id="1317129"/>
    <lineage>
        <taxon>Eukaryota</taxon>
        <taxon>Metazoa</taxon>
        <taxon>Ecdysozoa</taxon>
        <taxon>Nematoda</taxon>
        <taxon>Chromadorea</taxon>
        <taxon>Rhabditida</taxon>
        <taxon>Rhabditina</taxon>
        <taxon>Diplogasteromorpha</taxon>
        <taxon>Diplogasteroidea</taxon>
        <taxon>Neodiplogasteridae</taxon>
        <taxon>Pristionchus</taxon>
    </lineage>
</organism>
<comment type="caution">
    <text evidence="7">The sequence shown here is derived from an EMBL/GenBank/DDBJ whole genome shotgun (WGS) entry which is preliminary data.</text>
</comment>
<evidence type="ECO:0000256" key="2">
    <source>
        <dbReference type="ARBA" id="ARBA00012544"/>
    </source>
</evidence>
<dbReference type="PANTHER" id="PTHR48043:SF23">
    <property type="entry name" value="UDP-GLUCURONOSYLTRANSFERASE"/>
    <property type="match status" value="1"/>
</dbReference>
<dbReference type="GO" id="GO:0015020">
    <property type="term" value="F:glucuronosyltransferase activity"/>
    <property type="evidence" value="ECO:0007669"/>
    <property type="project" value="UniProtKB-EC"/>
</dbReference>
<evidence type="ECO:0000313" key="7">
    <source>
        <dbReference type="EMBL" id="GMR38562.1"/>
    </source>
</evidence>
<dbReference type="PANTHER" id="PTHR48043">
    <property type="entry name" value="EG:EG0003.4 PROTEIN-RELATED"/>
    <property type="match status" value="1"/>
</dbReference>
<sequence length="239" mass="27186">MLTMRTVIHTKRLHIFQFGNFFGNIFATQCRALIEDAELLEKLKNEKYDVLFAEHFDLCGVGLVELIKPRSLISVASSTTFGPMLQEFGIPTALTFDPAVYVSKMDVHSLWDRLFNLYADFIIRTSFNPMRTAVHSVFKEKFSADFPTIERISSNSAFVFTNTEPLIDFAVPTISKVIPIGGLGAKEPKKLSEDWEKILEKRLKIILISFGSLAKSAYFPMKVKQSIIEIFKQSKLFLT</sequence>
<evidence type="ECO:0000256" key="3">
    <source>
        <dbReference type="ARBA" id="ARBA00022676"/>
    </source>
</evidence>
<dbReference type="InterPro" id="IPR002213">
    <property type="entry name" value="UDP_glucos_trans"/>
</dbReference>
<protein>
    <recommendedName>
        <fullName evidence="2">glucuronosyltransferase</fullName>
        <ecNumber evidence="2">2.4.1.17</ecNumber>
    </recommendedName>
</protein>
<dbReference type="EMBL" id="BTRK01000002">
    <property type="protein sequence ID" value="GMR38562.1"/>
    <property type="molecule type" value="Genomic_DNA"/>
</dbReference>
<evidence type="ECO:0000256" key="1">
    <source>
        <dbReference type="ARBA" id="ARBA00009995"/>
    </source>
</evidence>
<gene>
    <name evidence="7" type="ORF">PMAYCL1PPCAC_08757</name>
</gene>
<dbReference type="Pfam" id="PF00201">
    <property type="entry name" value="UDPGT"/>
    <property type="match status" value="1"/>
</dbReference>
<keyword evidence="4" id="KW-0808">Transferase</keyword>
<dbReference type="InterPro" id="IPR050271">
    <property type="entry name" value="UDP-glycosyltransferase"/>
</dbReference>
<proteinExistence type="inferred from homology"/>
<keyword evidence="3" id="KW-0328">Glycosyltransferase</keyword>
<name>A0AAN4ZIC1_9BILA</name>
<evidence type="ECO:0000256" key="5">
    <source>
        <dbReference type="ARBA" id="ARBA00022729"/>
    </source>
</evidence>
<comment type="catalytic activity">
    <reaction evidence="6">
        <text>glucuronate acceptor + UDP-alpha-D-glucuronate = acceptor beta-D-glucuronoside + UDP + H(+)</text>
        <dbReference type="Rhea" id="RHEA:21032"/>
        <dbReference type="ChEBI" id="CHEBI:15378"/>
        <dbReference type="ChEBI" id="CHEBI:58052"/>
        <dbReference type="ChEBI" id="CHEBI:58223"/>
        <dbReference type="ChEBI" id="CHEBI:132367"/>
        <dbReference type="ChEBI" id="CHEBI:132368"/>
        <dbReference type="EC" id="2.4.1.17"/>
    </reaction>
</comment>
<evidence type="ECO:0000256" key="6">
    <source>
        <dbReference type="ARBA" id="ARBA00047475"/>
    </source>
</evidence>
<keyword evidence="5" id="KW-0732">Signal</keyword>